<evidence type="ECO:0000256" key="1">
    <source>
        <dbReference type="SAM" id="MobiDB-lite"/>
    </source>
</evidence>
<feature type="region of interest" description="Disordered" evidence="1">
    <location>
        <begin position="170"/>
        <end position="220"/>
    </location>
</feature>
<dbReference type="CDD" id="cd16892">
    <property type="entry name" value="LT_VirB1-like"/>
    <property type="match status" value="1"/>
</dbReference>
<dbReference type="Gene3D" id="1.10.530.10">
    <property type="match status" value="1"/>
</dbReference>
<feature type="domain" description="Transglycosylase SLT" evidence="2">
    <location>
        <begin position="9"/>
        <end position="111"/>
    </location>
</feature>
<protein>
    <submittedName>
        <fullName evidence="3">Lytic transglycosylase</fullName>
    </submittedName>
</protein>
<dbReference type="AlphaFoldDB" id="A0AAW7MGE5"/>
<proteinExistence type="predicted"/>
<dbReference type="EMBL" id="QAID01000026">
    <property type="protein sequence ID" value="MDN4576832.1"/>
    <property type="molecule type" value="Genomic_DNA"/>
</dbReference>
<dbReference type="InterPro" id="IPR008258">
    <property type="entry name" value="Transglycosylase_SLT_dom_1"/>
</dbReference>
<dbReference type="EMBL" id="QAIC01000021">
    <property type="protein sequence ID" value="MDN4571816.1"/>
    <property type="molecule type" value="Genomic_DNA"/>
</dbReference>
<dbReference type="InterPro" id="IPR023346">
    <property type="entry name" value="Lysozyme-like_dom_sf"/>
</dbReference>
<reference evidence="3" key="1">
    <citation type="submission" date="2018-04" db="EMBL/GenBank/DDBJ databases">
        <authorList>
            <person name="Jy Z."/>
        </authorList>
    </citation>
    <scope>NUCLEOTIDE SEQUENCE</scope>
    <source>
        <strain evidence="4">AS13</strain>
        <strain evidence="3">LA18</strain>
    </source>
</reference>
<comment type="caution">
    <text evidence="3">The sequence shown here is derived from an EMBL/GenBank/DDBJ whole genome shotgun (WGS) entry which is preliminary data.</text>
</comment>
<dbReference type="Pfam" id="PF01464">
    <property type="entry name" value="SLT"/>
    <property type="match status" value="1"/>
</dbReference>
<name>A0AAW7MGE5_9BURK</name>
<evidence type="ECO:0000313" key="4">
    <source>
        <dbReference type="EMBL" id="MDN4576832.1"/>
    </source>
</evidence>
<accession>A0AAW7MGE5</accession>
<dbReference type="SUPFAM" id="SSF53955">
    <property type="entry name" value="Lysozyme-like"/>
    <property type="match status" value="1"/>
</dbReference>
<evidence type="ECO:0000313" key="6">
    <source>
        <dbReference type="Proteomes" id="UP001172791"/>
    </source>
</evidence>
<evidence type="ECO:0000313" key="5">
    <source>
        <dbReference type="Proteomes" id="UP001172788"/>
    </source>
</evidence>
<organism evidence="3 6">
    <name type="scientific">Pandoraea cepalis</name>
    <dbReference type="NCBI Taxonomy" id="2508294"/>
    <lineage>
        <taxon>Bacteria</taxon>
        <taxon>Pseudomonadati</taxon>
        <taxon>Pseudomonadota</taxon>
        <taxon>Betaproteobacteria</taxon>
        <taxon>Burkholderiales</taxon>
        <taxon>Burkholderiaceae</taxon>
        <taxon>Pandoraea</taxon>
    </lineage>
</organism>
<evidence type="ECO:0000259" key="2">
    <source>
        <dbReference type="Pfam" id="PF01464"/>
    </source>
</evidence>
<dbReference type="RefSeq" id="WP_176314776.1">
    <property type="nucleotide sequence ID" value="NZ_QAIC01000021.1"/>
</dbReference>
<dbReference type="Proteomes" id="UP001172791">
    <property type="component" value="Unassembled WGS sequence"/>
</dbReference>
<gene>
    <name evidence="3" type="ORF">DBA34_00845</name>
    <name evidence="4" type="ORF">DBB29_01670</name>
</gene>
<sequence>MISADLLMLMAQCAPGIHPVTMQAVVRTESGGNPYAIGVVGGHLARQPRTLDEALATVDALARAGWNYSVGLAQVNRSHLADYGLTGAAAFDVCRNVQAGADILARCYARAVSRGHPGQVALRDGLSCYYSGNFQTGYRTGYVQRVVMSVAQASAPDRLPTVPAIEAREAIPVIPTREGTEPHARRPTGPVRTSSAGDANEADTHTPDAVSTPDNNAVVF</sequence>
<keyword evidence="5" id="KW-1185">Reference proteome</keyword>
<dbReference type="Proteomes" id="UP001172788">
    <property type="component" value="Unassembled WGS sequence"/>
</dbReference>
<evidence type="ECO:0000313" key="3">
    <source>
        <dbReference type="EMBL" id="MDN4571816.1"/>
    </source>
</evidence>